<protein>
    <submittedName>
        <fullName evidence="1">Uncharacterized protein</fullName>
    </submittedName>
</protein>
<reference evidence="1" key="1">
    <citation type="submission" date="2021-02" db="EMBL/GenBank/DDBJ databases">
        <authorList>
            <person name="Nowell W R."/>
        </authorList>
    </citation>
    <scope>NUCLEOTIDE SEQUENCE</scope>
</reference>
<gene>
    <name evidence="1" type="ORF">FNK824_LOCUS38942</name>
</gene>
<dbReference type="AlphaFoldDB" id="A0A820FB77"/>
<name>A0A820FB77_9BILA</name>
<organism evidence="1 2">
    <name type="scientific">Rotaria sordida</name>
    <dbReference type="NCBI Taxonomy" id="392033"/>
    <lineage>
        <taxon>Eukaryota</taxon>
        <taxon>Metazoa</taxon>
        <taxon>Spiralia</taxon>
        <taxon>Gnathifera</taxon>
        <taxon>Rotifera</taxon>
        <taxon>Eurotatoria</taxon>
        <taxon>Bdelloidea</taxon>
        <taxon>Philodinida</taxon>
        <taxon>Philodinidae</taxon>
        <taxon>Rotaria</taxon>
    </lineage>
</organism>
<evidence type="ECO:0000313" key="1">
    <source>
        <dbReference type="EMBL" id="CAF4258147.1"/>
    </source>
</evidence>
<sequence length="193" mass="21388">SSSTSSTIILTQSSTSSSSTTEQITNKISSSTIITAVTTTTTTLRPPVCVWTSWVPITNCTADCGPAYRLIRRFCVDSTTGQNCNIFLCGGGIDVQNEICSSSPPCETTVVVPPISDRDPTIRIISYALPDTMYFFEQTYRRIWISNKGYITFDTPYYAQTMENFAFHQIQNQAIAAPFWANLSYVAVSNIFY</sequence>
<feature type="non-terminal residue" evidence="1">
    <location>
        <position position="1"/>
    </location>
</feature>
<accession>A0A820FB77</accession>
<evidence type="ECO:0000313" key="2">
    <source>
        <dbReference type="Proteomes" id="UP000663874"/>
    </source>
</evidence>
<dbReference type="EMBL" id="CAJOBE010023643">
    <property type="protein sequence ID" value="CAF4258147.1"/>
    <property type="molecule type" value="Genomic_DNA"/>
</dbReference>
<dbReference type="Proteomes" id="UP000663874">
    <property type="component" value="Unassembled WGS sequence"/>
</dbReference>
<comment type="caution">
    <text evidence="1">The sequence shown here is derived from an EMBL/GenBank/DDBJ whole genome shotgun (WGS) entry which is preliminary data.</text>
</comment>
<proteinExistence type="predicted"/>